<keyword evidence="2" id="KW-1185">Reference proteome</keyword>
<dbReference type="EMBL" id="LRGB01000944">
    <property type="protein sequence ID" value="KZS14764.1"/>
    <property type="molecule type" value="Genomic_DNA"/>
</dbReference>
<proteinExistence type="predicted"/>
<dbReference type="AlphaFoldDB" id="A0A164Y0U6"/>
<evidence type="ECO:0000313" key="1">
    <source>
        <dbReference type="EMBL" id="KZS14764.1"/>
    </source>
</evidence>
<organism evidence="1 2">
    <name type="scientific">Daphnia magna</name>
    <dbReference type="NCBI Taxonomy" id="35525"/>
    <lineage>
        <taxon>Eukaryota</taxon>
        <taxon>Metazoa</taxon>
        <taxon>Ecdysozoa</taxon>
        <taxon>Arthropoda</taxon>
        <taxon>Crustacea</taxon>
        <taxon>Branchiopoda</taxon>
        <taxon>Diplostraca</taxon>
        <taxon>Cladocera</taxon>
        <taxon>Anomopoda</taxon>
        <taxon>Daphniidae</taxon>
        <taxon>Daphnia</taxon>
    </lineage>
</organism>
<name>A0A164Y0U6_9CRUS</name>
<reference evidence="1 2" key="1">
    <citation type="submission" date="2016-03" db="EMBL/GenBank/DDBJ databases">
        <title>EvidentialGene: Evidence-directed Construction of Genes on Genomes.</title>
        <authorList>
            <person name="Gilbert D.G."/>
            <person name="Choi J.-H."/>
            <person name="Mockaitis K."/>
            <person name="Colbourne J."/>
            <person name="Pfrender M."/>
        </authorList>
    </citation>
    <scope>NUCLEOTIDE SEQUENCE [LARGE SCALE GENOMIC DNA]</scope>
    <source>
        <strain evidence="1 2">Xinb3</strain>
        <tissue evidence="1">Complete organism</tissue>
    </source>
</reference>
<protein>
    <submittedName>
        <fullName evidence="1">Uncharacterized protein</fullName>
    </submittedName>
</protein>
<dbReference type="Proteomes" id="UP000076858">
    <property type="component" value="Unassembled WGS sequence"/>
</dbReference>
<comment type="caution">
    <text evidence="1">The sequence shown here is derived from an EMBL/GenBank/DDBJ whole genome shotgun (WGS) entry which is preliminary data.</text>
</comment>
<gene>
    <name evidence="1" type="ORF">APZ42_020136</name>
</gene>
<accession>A0A164Y0U6</accession>
<sequence length="148" mass="16177">MMDRHGMARRSTMILVFVTTAHLFVVSLVMVESSSSSTSLLPIPAEVFSRSTDKILANTIGTSEDELNDMQQVNRNASIQRSHRSNNATASQPQQLLMAVDPTRPFTCAGHSHPAHYSPTAVGVTTNNIEVVAVKSPHRHKQDPETSI</sequence>
<evidence type="ECO:0000313" key="2">
    <source>
        <dbReference type="Proteomes" id="UP000076858"/>
    </source>
</evidence>